<dbReference type="KEGG" id="pco:PHACADRAFT_33478"/>
<dbReference type="EMBL" id="JH930481">
    <property type="protein sequence ID" value="EKM49426.1"/>
    <property type="molecule type" value="Genomic_DNA"/>
</dbReference>
<keyword evidence="2" id="KW-1185">Reference proteome</keyword>
<dbReference type="OrthoDB" id="2799524at2759"/>
<dbReference type="Proteomes" id="UP000008370">
    <property type="component" value="Unassembled WGS sequence"/>
</dbReference>
<dbReference type="HOGENOM" id="CLU_1797146_0_0_1"/>
<dbReference type="InParanoid" id="K5UIS8"/>
<dbReference type="GeneID" id="18919799"/>
<organism evidence="1 2">
    <name type="scientific">Phanerochaete carnosa (strain HHB-10118-sp)</name>
    <name type="common">White-rot fungus</name>
    <name type="synonym">Peniophora carnosa</name>
    <dbReference type="NCBI Taxonomy" id="650164"/>
    <lineage>
        <taxon>Eukaryota</taxon>
        <taxon>Fungi</taxon>
        <taxon>Dikarya</taxon>
        <taxon>Basidiomycota</taxon>
        <taxon>Agaricomycotina</taxon>
        <taxon>Agaricomycetes</taxon>
        <taxon>Polyporales</taxon>
        <taxon>Phanerochaetaceae</taxon>
        <taxon>Phanerochaete</taxon>
    </lineage>
</organism>
<evidence type="ECO:0000313" key="2">
    <source>
        <dbReference type="Proteomes" id="UP000008370"/>
    </source>
</evidence>
<reference evidence="1 2" key="1">
    <citation type="journal article" date="2012" name="BMC Genomics">
        <title>Comparative genomics of the white-rot fungi, Phanerochaete carnosa and P. chrysosporium, to elucidate the genetic basis of the distinct wood types they colonize.</title>
        <authorList>
            <person name="Suzuki H."/>
            <person name="MacDonald J."/>
            <person name="Syed K."/>
            <person name="Salamov A."/>
            <person name="Hori C."/>
            <person name="Aerts A."/>
            <person name="Henrissat B."/>
            <person name="Wiebenga A."/>
            <person name="vanKuyk P.A."/>
            <person name="Barry K."/>
            <person name="Lindquist E."/>
            <person name="LaButti K."/>
            <person name="Lapidus A."/>
            <person name="Lucas S."/>
            <person name="Coutinho P."/>
            <person name="Gong Y."/>
            <person name="Samejima M."/>
            <person name="Mahadevan R."/>
            <person name="Abou-Zaid M."/>
            <person name="de Vries R.P."/>
            <person name="Igarashi K."/>
            <person name="Yadav J.S."/>
            <person name="Grigoriev I.V."/>
            <person name="Master E.R."/>
        </authorList>
    </citation>
    <scope>NUCLEOTIDE SEQUENCE [LARGE SCALE GENOMIC DNA]</scope>
    <source>
        <strain evidence="1 2">HHB-10118-sp</strain>
    </source>
</reference>
<gene>
    <name evidence="1" type="ORF">PHACADRAFT_33478</name>
</gene>
<accession>K5UIS8</accession>
<name>K5UIS8_PHACS</name>
<proteinExistence type="predicted"/>
<dbReference type="AlphaFoldDB" id="K5UIS8"/>
<protein>
    <submittedName>
        <fullName evidence="1">Uncharacterized protein</fullName>
    </submittedName>
</protein>
<evidence type="ECO:0000313" key="1">
    <source>
        <dbReference type="EMBL" id="EKM49426.1"/>
    </source>
</evidence>
<dbReference type="RefSeq" id="XP_007401982.1">
    <property type="nucleotide sequence ID" value="XM_007401920.1"/>
</dbReference>
<sequence length="144" mass="16386">MVIGCIHWPSCLVEDAGDHYNYTNPALQDALYKAIPAIFDILIGQRSHPIISDYRAIKDDGIEDLKNVAKWQDSLKLPIFHADSILLPPLLEELMVRLRNLPYDIYKIHKLHVDTLVHGPGLLLSKVVVLRTCLHRKACDDNEI</sequence>